<protein>
    <submittedName>
        <fullName evidence="1">Uncharacterized protein</fullName>
    </submittedName>
</protein>
<dbReference type="Proteomes" id="UP000286934">
    <property type="component" value="Unassembled WGS sequence"/>
</dbReference>
<dbReference type="OrthoDB" id="9799367at2"/>
<gene>
    <name evidence="1" type="ORF">CWE13_10360</name>
</gene>
<accession>A0A432WQ75</accession>
<dbReference type="InterPro" id="IPR029045">
    <property type="entry name" value="ClpP/crotonase-like_dom_sf"/>
</dbReference>
<dbReference type="EMBL" id="PIPP01000005">
    <property type="protein sequence ID" value="RUO35943.1"/>
    <property type="molecule type" value="Genomic_DNA"/>
</dbReference>
<evidence type="ECO:0000313" key="2">
    <source>
        <dbReference type="Proteomes" id="UP000286934"/>
    </source>
</evidence>
<sequence>MEEINGSSSSIFYRQWFPGVGLIRASGLAFSSCLLPMNQFDWLTGAVLLIDEHTFSAAMTNVIQFKQLFNATVIGKPAGGGPNHYSESYRFELPNSKRNLSLLIATILF</sequence>
<keyword evidence="2" id="KW-1185">Reference proteome</keyword>
<name>A0A432WQ75_9GAMM</name>
<reference evidence="2" key="1">
    <citation type="journal article" date="2018" name="Front. Microbiol.">
        <title>Genome-Based Analysis Reveals the Taxonomy and Diversity of the Family Idiomarinaceae.</title>
        <authorList>
            <person name="Liu Y."/>
            <person name="Lai Q."/>
            <person name="Shao Z."/>
        </authorList>
    </citation>
    <scope>NUCLEOTIDE SEQUENCE [LARGE SCALE GENOMIC DNA]</scope>
    <source>
        <strain evidence="2">AIS</strain>
    </source>
</reference>
<organism evidence="1 2">
    <name type="scientific">Aliidiomarina shirensis</name>
    <dbReference type="NCBI Taxonomy" id="1048642"/>
    <lineage>
        <taxon>Bacteria</taxon>
        <taxon>Pseudomonadati</taxon>
        <taxon>Pseudomonadota</taxon>
        <taxon>Gammaproteobacteria</taxon>
        <taxon>Alteromonadales</taxon>
        <taxon>Idiomarinaceae</taxon>
        <taxon>Aliidiomarina</taxon>
    </lineage>
</organism>
<dbReference type="SUPFAM" id="SSF52096">
    <property type="entry name" value="ClpP/crotonase"/>
    <property type="match status" value="1"/>
</dbReference>
<proteinExistence type="predicted"/>
<dbReference type="AlphaFoldDB" id="A0A432WQ75"/>
<dbReference type="Gene3D" id="3.90.226.10">
    <property type="entry name" value="2-enoyl-CoA Hydratase, Chain A, domain 1"/>
    <property type="match status" value="1"/>
</dbReference>
<evidence type="ECO:0000313" key="1">
    <source>
        <dbReference type="EMBL" id="RUO35943.1"/>
    </source>
</evidence>
<comment type="caution">
    <text evidence="1">The sequence shown here is derived from an EMBL/GenBank/DDBJ whole genome shotgun (WGS) entry which is preliminary data.</text>
</comment>